<dbReference type="Gene3D" id="3.30.70.3550">
    <property type="entry name" value="Leucyl/phenylalanyl-tRNA-protein transferase, N-terminal domain"/>
    <property type="match status" value="1"/>
</dbReference>
<dbReference type="NCBIfam" id="TIGR00667">
    <property type="entry name" value="aat"/>
    <property type="match status" value="1"/>
</dbReference>
<dbReference type="InterPro" id="IPR004616">
    <property type="entry name" value="Leu/Phe-tRNA_Trfase"/>
</dbReference>
<dbReference type="InterPro" id="IPR016181">
    <property type="entry name" value="Acyl_CoA_acyltransferase"/>
</dbReference>
<comment type="function">
    <text evidence="4">Functions in the N-end rule pathway of protein degradation where it conjugates Leu, Phe and, less efficiently, Met from aminoacyl-tRNAs to the N-termini of proteins containing an N-terminal arginine or lysine.</text>
</comment>
<evidence type="ECO:0000256" key="3">
    <source>
        <dbReference type="ARBA" id="ARBA00023315"/>
    </source>
</evidence>
<dbReference type="AlphaFoldDB" id="A0A2S2DLQ9"/>
<comment type="catalytic activity">
    <reaction evidence="4">
        <text>N-terminal L-arginyl-[protein] + L-leucyl-tRNA(Leu) = N-terminal L-leucyl-L-arginyl-[protein] + tRNA(Leu) + H(+)</text>
        <dbReference type="Rhea" id="RHEA:50416"/>
        <dbReference type="Rhea" id="RHEA-COMP:9613"/>
        <dbReference type="Rhea" id="RHEA-COMP:9622"/>
        <dbReference type="Rhea" id="RHEA-COMP:12672"/>
        <dbReference type="Rhea" id="RHEA-COMP:12673"/>
        <dbReference type="ChEBI" id="CHEBI:15378"/>
        <dbReference type="ChEBI" id="CHEBI:64719"/>
        <dbReference type="ChEBI" id="CHEBI:78442"/>
        <dbReference type="ChEBI" id="CHEBI:78494"/>
        <dbReference type="ChEBI" id="CHEBI:133044"/>
        <dbReference type="EC" id="2.3.2.6"/>
    </reaction>
</comment>
<evidence type="ECO:0000256" key="1">
    <source>
        <dbReference type="ARBA" id="ARBA00022490"/>
    </source>
</evidence>
<dbReference type="SUPFAM" id="SSF55729">
    <property type="entry name" value="Acyl-CoA N-acyltransferases (Nat)"/>
    <property type="match status" value="1"/>
</dbReference>
<comment type="catalytic activity">
    <reaction evidence="4">
        <text>L-phenylalanyl-tRNA(Phe) + an N-terminal L-alpha-aminoacyl-[protein] = an N-terminal L-phenylalanyl-L-alpha-aminoacyl-[protein] + tRNA(Phe)</text>
        <dbReference type="Rhea" id="RHEA:43632"/>
        <dbReference type="Rhea" id="RHEA-COMP:9668"/>
        <dbReference type="Rhea" id="RHEA-COMP:9699"/>
        <dbReference type="Rhea" id="RHEA-COMP:10636"/>
        <dbReference type="Rhea" id="RHEA-COMP:10637"/>
        <dbReference type="ChEBI" id="CHEBI:78442"/>
        <dbReference type="ChEBI" id="CHEBI:78531"/>
        <dbReference type="ChEBI" id="CHEBI:78597"/>
        <dbReference type="ChEBI" id="CHEBI:83561"/>
        <dbReference type="EC" id="2.3.2.6"/>
    </reaction>
</comment>
<evidence type="ECO:0000313" key="7">
    <source>
        <dbReference type="Proteomes" id="UP000245820"/>
    </source>
</evidence>
<dbReference type="RefSeq" id="WP_109346626.1">
    <property type="nucleotide sequence ID" value="NZ_CP029343.1"/>
</dbReference>
<comment type="catalytic activity">
    <reaction evidence="4">
        <text>N-terminal L-lysyl-[protein] + L-leucyl-tRNA(Leu) = N-terminal L-leucyl-L-lysyl-[protein] + tRNA(Leu) + H(+)</text>
        <dbReference type="Rhea" id="RHEA:12340"/>
        <dbReference type="Rhea" id="RHEA-COMP:9613"/>
        <dbReference type="Rhea" id="RHEA-COMP:9622"/>
        <dbReference type="Rhea" id="RHEA-COMP:12670"/>
        <dbReference type="Rhea" id="RHEA-COMP:12671"/>
        <dbReference type="ChEBI" id="CHEBI:15378"/>
        <dbReference type="ChEBI" id="CHEBI:65249"/>
        <dbReference type="ChEBI" id="CHEBI:78442"/>
        <dbReference type="ChEBI" id="CHEBI:78494"/>
        <dbReference type="ChEBI" id="CHEBI:133043"/>
        <dbReference type="EC" id="2.3.2.6"/>
    </reaction>
</comment>
<dbReference type="EC" id="2.3.2.6" evidence="4"/>
<feature type="compositionally biased region" description="Low complexity" evidence="5">
    <location>
        <begin position="245"/>
        <end position="264"/>
    </location>
</feature>
<dbReference type="GO" id="GO:0008914">
    <property type="term" value="F:leucyl-tRNA--protein transferase activity"/>
    <property type="evidence" value="ECO:0007669"/>
    <property type="project" value="UniProtKB-UniRule"/>
</dbReference>
<dbReference type="PANTHER" id="PTHR30098">
    <property type="entry name" value="LEUCYL/PHENYLALANYL-TRNA--PROTEIN TRANSFERASE"/>
    <property type="match status" value="1"/>
</dbReference>
<gene>
    <name evidence="4" type="primary">aat</name>
    <name evidence="6" type="ORF">DIR46_18960</name>
</gene>
<dbReference type="EMBL" id="CP029343">
    <property type="protein sequence ID" value="AWL06305.1"/>
    <property type="molecule type" value="Genomic_DNA"/>
</dbReference>
<dbReference type="GO" id="GO:0030163">
    <property type="term" value="P:protein catabolic process"/>
    <property type="evidence" value="ECO:0007669"/>
    <property type="project" value="UniProtKB-UniRule"/>
</dbReference>
<evidence type="ECO:0000256" key="4">
    <source>
        <dbReference type="HAMAP-Rule" id="MF_00688"/>
    </source>
</evidence>
<dbReference type="OrthoDB" id="9790282at2"/>
<dbReference type="KEGG" id="mtim:DIR46_18960"/>
<comment type="subcellular location">
    <subcellularLocation>
        <location evidence="4">Cytoplasm</location>
    </subcellularLocation>
</comment>
<dbReference type="InterPro" id="IPR042221">
    <property type="entry name" value="Leu/Phe-tRNA_Trfase_N"/>
</dbReference>
<dbReference type="GO" id="GO:0005737">
    <property type="term" value="C:cytoplasm"/>
    <property type="evidence" value="ECO:0007669"/>
    <property type="project" value="UniProtKB-SubCell"/>
</dbReference>
<keyword evidence="3 4" id="KW-0012">Acyltransferase</keyword>
<organism evidence="6 7">
    <name type="scientific">Massilia oculi</name>
    <dbReference type="NCBI Taxonomy" id="945844"/>
    <lineage>
        <taxon>Bacteria</taxon>
        <taxon>Pseudomonadati</taxon>
        <taxon>Pseudomonadota</taxon>
        <taxon>Betaproteobacteria</taxon>
        <taxon>Burkholderiales</taxon>
        <taxon>Oxalobacteraceae</taxon>
        <taxon>Telluria group</taxon>
        <taxon>Massilia</taxon>
    </lineage>
</organism>
<dbReference type="InterPro" id="IPR042203">
    <property type="entry name" value="Leu/Phe-tRNA_Trfase_C"/>
</dbReference>
<comment type="similarity">
    <text evidence="4">Belongs to the L/F-transferase family.</text>
</comment>
<dbReference type="Proteomes" id="UP000245820">
    <property type="component" value="Chromosome"/>
</dbReference>
<feature type="region of interest" description="Disordered" evidence="5">
    <location>
        <begin position="245"/>
        <end position="277"/>
    </location>
</feature>
<name>A0A2S2DLQ9_9BURK</name>
<keyword evidence="2 4" id="KW-0808">Transferase</keyword>
<dbReference type="HAMAP" id="MF_00688">
    <property type="entry name" value="Leu_Phe_trans"/>
    <property type="match status" value="1"/>
</dbReference>
<protein>
    <recommendedName>
        <fullName evidence="4">Leucyl/phenylalanyl-tRNA--protein transferase</fullName>
        <ecNumber evidence="4">2.3.2.6</ecNumber>
    </recommendedName>
    <alternativeName>
        <fullName evidence="4">L/F-transferase</fullName>
    </alternativeName>
    <alternativeName>
        <fullName evidence="4">Leucyltransferase</fullName>
    </alternativeName>
    <alternativeName>
        <fullName evidence="4">Phenyalanyltransferase</fullName>
    </alternativeName>
</protein>
<dbReference type="Gene3D" id="3.40.630.70">
    <property type="entry name" value="Leucyl/phenylalanyl-tRNA-protein transferase, C-terminal domain"/>
    <property type="match status" value="1"/>
</dbReference>
<dbReference type="PANTHER" id="PTHR30098:SF2">
    <property type="entry name" value="LEUCYL_PHENYLALANYL-TRNA--PROTEIN TRANSFERASE"/>
    <property type="match status" value="1"/>
</dbReference>
<proteinExistence type="inferred from homology"/>
<accession>A0A2S2DLQ9</accession>
<evidence type="ECO:0000313" key="6">
    <source>
        <dbReference type="EMBL" id="AWL06305.1"/>
    </source>
</evidence>
<keyword evidence="1 4" id="KW-0963">Cytoplasm</keyword>
<evidence type="ECO:0000256" key="5">
    <source>
        <dbReference type="SAM" id="MobiDB-lite"/>
    </source>
</evidence>
<reference evidence="6 7" key="1">
    <citation type="submission" date="2018-05" db="EMBL/GenBank/DDBJ databases">
        <title>Complete genome sequence of Massilia oculi sp. nov. CCUG 43427T (=DSM 26321T), the type strain of M. oculi, and comparison with genome sequences of other Massilia strains.</title>
        <authorList>
            <person name="Zhu B."/>
        </authorList>
    </citation>
    <scope>NUCLEOTIDE SEQUENCE [LARGE SCALE GENOMIC DNA]</scope>
    <source>
        <strain evidence="6 7">CCUG 43427</strain>
    </source>
</reference>
<evidence type="ECO:0000256" key="2">
    <source>
        <dbReference type="ARBA" id="ARBA00022679"/>
    </source>
</evidence>
<sequence length="277" mass="29743">MIPWLETDTPFPDVSKALTVEAPGLLAAGADLSSPRLLQAYRNGIFPWFSEGQPILWWSTDPRMVLYTNEFKISDSLAKTLRKVERSRLEGGRGGGRHWDVRFDSAFSDVMRACAAPRRDGPGTWISGEIIDGYSGLHALGYAHSSEVWLDGELVGGAYGVCIGRMFYGESMFARVSDASKVALAYLVAFLRRHGVQMVDCQQETGHLASLGAAPIPRSRFLEHLRAAIAEPPIRDWTVASPFAAPEGAPSATSAAPAGSAAAPDKTGNSPAIPLDG</sequence>
<dbReference type="Pfam" id="PF03588">
    <property type="entry name" value="Leu_Phe_trans"/>
    <property type="match status" value="1"/>
</dbReference>
<keyword evidence="7" id="KW-1185">Reference proteome</keyword>